<dbReference type="EMBL" id="BK016063">
    <property type="protein sequence ID" value="DAF92087.1"/>
    <property type="molecule type" value="Genomic_DNA"/>
</dbReference>
<accession>A0A8S5UC59</accession>
<dbReference type="Pfam" id="PF02592">
    <property type="entry name" value="Vut_1"/>
    <property type="match status" value="1"/>
</dbReference>
<sequence length="249" mass="27994">MNKLKNIIVTEAKDYKILLRNAPTVTMIFFTLSVVLMNIFASKELLNIEYLALDCGFLLSWMSFLCMDMLTKRFGARAAIKLSLFAVFMNLICSGIFFFVSRIGNNWSVFYNFNDSIANDAVNGVFGGTWYVLVGSMTAFIVSAIVNAIINDGIGKLIKKKNFFEYAMRSYVSTAIGQFVDNFVFATIVSKVFFGWTWTQVVFCSIAGAAAELLSEVVFSPVGFKVCKRWEKEEVGKEYIDFTKEAAKT</sequence>
<keyword evidence="1" id="KW-1133">Transmembrane helix</keyword>
<protein>
    <submittedName>
        <fullName evidence="2">Putative vitamin uptake transporter</fullName>
    </submittedName>
</protein>
<keyword evidence="1" id="KW-0812">Transmembrane</keyword>
<feature type="transmembrane region" description="Helical" evidence="1">
    <location>
        <begin position="130"/>
        <end position="150"/>
    </location>
</feature>
<feature type="transmembrane region" description="Helical" evidence="1">
    <location>
        <begin position="79"/>
        <end position="100"/>
    </location>
</feature>
<feature type="transmembrane region" description="Helical" evidence="1">
    <location>
        <begin position="200"/>
        <end position="219"/>
    </location>
</feature>
<evidence type="ECO:0000313" key="2">
    <source>
        <dbReference type="EMBL" id="DAF92087.1"/>
    </source>
</evidence>
<dbReference type="PANTHER" id="PTHR34300:SF2">
    <property type="entry name" value="QUEUOSINE PRECURSOR TRANSPORTER-RELATED"/>
    <property type="match status" value="1"/>
</dbReference>
<reference evidence="2" key="1">
    <citation type="journal article" date="2021" name="Proc. Natl. Acad. Sci. U.S.A.">
        <title>A Catalog of Tens of Thousands of Viruses from Human Metagenomes Reveals Hidden Associations with Chronic Diseases.</title>
        <authorList>
            <person name="Tisza M.J."/>
            <person name="Buck C.B."/>
        </authorList>
    </citation>
    <scope>NUCLEOTIDE SEQUENCE</scope>
    <source>
        <strain evidence="2">CtgN495</strain>
    </source>
</reference>
<evidence type="ECO:0000256" key="1">
    <source>
        <dbReference type="SAM" id="Phobius"/>
    </source>
</evidence>
<keyword evidence="1" id="KW-0472">Membrane</keyword>
<feature type="transmembrane region" description="Helical" evidence="1">
    <location>
        <begin position="171"/>
        <end position="194"/>
    </location>
</feature>
<dbReference type="InterPro" id="IPR003744">
    <property type="entry name" value="YhhQ"/>
</dbReference>
<dbReference type="PANTHER" id="PTHR34300">
    <property type="entry name" value="QUEUOSINE PRECURSOR TRANSPORTER-RELATED"/>
    <property type="match status" value="1"/>
</dbReference>
<proteinExistence type="predicted"/>
<organism evidence="2">
    <name type="scientific">Siphoviridae sp. ctgN495</name>
    <dbReference type="NCBI Taxonomy" id="2825608"/>
    <lineage>
        <taxon>Viruses</taxon>
        <taxon>Duplodnaviria</taxon>
        <taxon>Heunggongvirae</taxon>
        <taxon>Uroviricota</taxon>
        <taxon>Caudoviricetes</taxon>
    </lineage>
</organism>
<feature type="transmembrane region" description="Helical" evidence="1">
    <location>
        <begin position="47"/>
        <end position="67"/>
    </location>
</feature>
<feature type="transmembrane region" description="Helical" evidence="1">
    <location>
        <begin position="21"/>
        <end position="41"/>
    </location>
</feature>
<name>A0A8S5UC59_9CAUD</name>